<reference evidence="1 2" key="1">
    <citation type="submission" date="2023-02" db="EMBL/GenBank/DDBJ databases">
        <authorList>
            <person name="Petit M.-A."/>
            <person name="Lossouarn J."/>
        </authorList>
    </citation>
    <scope>NUCLEOTIDE SEQUENCE [LARGE SCALE GENOMIC DNA]</scope>
</reference>
<gene>
    <name evidence="1" type="ORF">ARAMI_33</name>
</gene>
<evidence type="ECO:0000313" key="1">
    <source>
        <dbReference type="EMBL" id="CAD7757450.1"/>
    </source>
</evidence>
<proteinExistence type="predicted"/>
<accession>A0A8D6UB73</accession>
<keyword evidence="2" id="KW-1185">Reference proteome</keyword>
<organism evidence="1 2">
    <name type="scientific">Enterococcus phage Aramis</name>
    <dbReference type="NCBI Taxonomy" id="2795668"/>
    <lineage>
        <taxon>Viruses</taxon>
        <taxon>Duplodnaviria</taxon>
        <taxon>Heunggongvirae</taxon>
        <taxon>Uroviricota</taxon>
        <taxon>Caudoviricetes</taxon>
        <taxon>Aramisvirus</taxon>
        <taxon>Aramisvirus Aramis</taxon>
    </lineage>
</organism>
<name>A0A8D6UB73_9CAUD</name>
<protein>
    <submittedName>
        <fullName evidence="1">Uncharacterized protein</fullName>
    </submittedName>
</protein>
<dbReference type="EMBL" id="LR990833">
    <property type="protein sequence ID" value="CAD7757450.1"/>
    <property type="molecule type" value="Genomic_DNA"/>
</dbReference>
<sequence>MQIKVGNIIELKRDNLEGMGCKGEKGVVLYKLYNPVDGWDYMIRLYSGSTEAFLQKDLKLSTKNIDKVNVAW</sequence>
<dbReference type="Proteomes" id="UP000678481">
    <property type="component" value="Chromosome"/>
</dbReference>
<evidence type="ECO:0000313" key="2">
    <source>
        <dbReference type="Proteomes" id="UP000678481"/>
    </source>
</evidence>